<name>A0A915Q7L3_9BILA</name>
<keyword evidence="2" id="KW-0472">Membrane</keyword>
<protein>
    <submittedName>
        <fullName evidence="5">Uncharacterized protein</fullName>
    </submittedName>
</protein>
<evidence type="ECO:0000256" key="1">
    <source>
        <dbReference type="SAM" id="MobiDB-lite"/>
    </source>
</evidence>
<evidence type="ECO:0000313" key="4">
    <source>
        <dbReference type="Proteomes" id="UP000887581"/>
    </source>
</evidence>
<keyword evidence="2" id="KW-0812">Transmembrane</keyword>
<evidence type="ECO:0000256" key="2">
    <source>
        <dbReference type="SAM" id="Phobius"/>
    </source>
</evidence>
<proteinExistence type="predicted"/>
<organism evidence="4 5">
    <name type="scientific">Setaria digitata</name>
    <dbReference type="NCBI Taxonomy" id="48799"/>
    <lineage>
        <taxon>Eukaryota</taxon>
        <taxon>Metazoa</taxon>
        <taxon>Ecdysozoa</taxon>
        <taxon>Nematoda</taxon>
        <taxon>Chromadorea</taxon>
        <taxon>Rhabditida</taxon>
        <taxon>Spirurina</taxon>
        <taxon>Spiruromorpha</taxon>
        <taxon>Filarioidea</taxon>
        <taxon>Setariidae</taxon>
        <taxon>Setaria</taxon>
    </lineage>
</organism>
<dbReference type="Proteomes" id="UP000887581">
    <property type="component" value="Unplaced"/>
</dbReference>
<sequence>MFVSFGCFIISFFVLLNDFDPVSTQINIPEDFFKRKIFIPRRTTTTTTSTTTTSTTTTSTTATSTTTTSTTSTTTTTTTTSAIATTTTAITTTTTRAITANCCSTANSIHSSNNRIETMEDTRERVEGNQSRYGQVKETRRRNRITVTDSSDDERKNQKAIPYHTLTRYSTKVKSMVRKTDEQSNTSRESKLSRSDIIIVIMILIILILLSVVFVVLTLQK</sequence>
<keyword evidence="4" id="KW-1185">Reference proteome</keyword>
<evidence type="ECO:0000256" key="3">
    <source>
        <dbReference type="SAM" id="SignalP"/>
    </source>
</evidence>
<dbReference type="AlphaFoldDB" id="A0A915Q7L3"/>
<keyword evidence="3" id="KW-0732">Signal</keyword>
<keyword evidence="2" id="KW-1133">Transmembrane helix</keyword>
<feature type="region of interest" description="Disordered" evidence="1">
    <location>
        <begin position="45"/>
        <end position="74"/>
    </location>
</feature>
<evidence type="ECO:0000313" key="5">
    <source>
        <dbReference type="WBParaSite" id="sdigi.contig85.g3953.t1"/>
    </source>
</evidence>
<feature type="transmembrane region" description="Helical" evidence="2">
    <location>
        <begin position="197"/>
        <end position="219"/>
    </location>
</feature>
<reference evidence="5" key="1">
    <citation type="submission" date="2022-11" db="UniProtKB">
        <authorList>
            <consortium name="WormBaseParasite"/>
        </authorList>
    </citation>
    <scope>IDENTIFICATION</scope>
</reference>
<accession>A0A915Q7L3</accession>
<feature type="chain" id="PRO_5036849273" evidence="3">
    <location>
        <begin position="25"/>
        <end position="221"/>
    </location>
</feature>
<feature type="signal peptide" evidence="3">
    <location>
        <begin position="1"/>
        <end position="24"/>
    </location>
</feature>
<dbReference type="WBParaSite" id="sdigi.contig85.g3953.t1">
    <property type="protein sequence ID" value="sdigi.contig85.g3953.t1"/>
    <property type="gene ID" value="sdigi.contig85.g3953"/>
</dbReference>